<comment type="caution">
    <text evidence="2">The sequence shown here is derived from an EMBL/GenBank/DDBJ whole genome shotgun (WGS) entry which is preliminary data.</text>
</comment>
<reference evidence="2 3" key="1">
    <citation type="journal article" date="2021" name="BMC Genomics">
        <title>Datura genome reveals duplications of psychoactive alkaloid biosynthetic genes and high mutation rate following tissue culture.</title>
        <authorList>
            <person name="Rajewski A."/>
            <person name="Carter-House D."/>
            <person name="Stajich J."/>
            <person name="Litt A."/>
        </authorList>
    </citation>
    <scope>NUCLEOTIDE SEQUENCE [LARGE SCALE GENOMIC DNA]</scope>
    <source>
        <strain evidence="2">AR-01</strain>
    </source>
</reference>
<evidence type="ECO:0000313" key="3">
    <source>
        <dbReference type="Proteomes" id="UP000823775"/>
    </source>
</evidence>
<protein>
    <submittedName>
        <fullName evidence="2">Uncharacterized protein</fullName>
    </submittedName>
</protein>
<accession>A0ABS8YA44</accession>
<feature type="region of interest" description="Disordered" evidence="1">
    <location>
        <begin position="33"/>
        <end position="56"/>
    </location>
</feature>
<organism evidence="2 3">
    <name type="scientific">Datura stramonium</name>
    <name type="common">Jimsonweed</name>
    <name type="synonym">Common thornapple</name>
    <dbReference type="NCBI Taxonomy" id="4076"/>
    <lineage>
        <taxon>Eukaryota</taxon>
        <taxon>Viridiplantae</taxon>
        <taxon>Streptophyta</taxon>
        <taxon>Embryophyta</taxon>
        <taxon>Tracheophyta</taxon>
        <taxon>Spermatophyta</taxon>
        <taxon>Magnoliopsida</taxon>
        <taxon>eudicotyledons</taxon>
        <taxon>Gunneridae</taxon>
        <taxon>Pentapetalae</taxon>
        <taxon>asterids</taxon>
        <taxon>lamiids</taxon>
        <taxon>Solanales</taxon>
        <taxon>Solanaceae</taxon>
        <taxon>Solanoideae</taxon>
        <taxon>Datureae</taxon>
        <taxon>Datura</taxon>
    </lineage>
</organism>
<feature type="non-terminal residue" evidence="2">
    <location>
        <position position="1"/>
    </location>
</feature>
<sequence length="135" mass="13864">GGGTLVGEKLNGEGRGVCAATDLVLFEVVRDGEGEGGAGEDGGVATAVAGSGEKKERRRGLLAAGGLRETWRLVVAREKRAEGWCSSMRERGEEEGGAAVGSFLGCWSAGEEKERRGRGSEVAGGIVREKKGSDG</sequence>
<dbReference type="EMBL" id="JACEIK010083626">
    <property type="protein sequence ID" value="MCE5167346.1"/>
    <property type="molecule type" value="Genomic_DNA"/>
</dbReference>
<feature type="region of interest" description="Disordered" evidence="1">
    <location>
        <begin position="112"/>
        <end position="135"/>
    </location>
</feature>
<gene>
    <name evidence="2" type="ORF">HAX54_049405</name>
</gene>
<evidence type="ECO:0000256" key="1">
    <source>
        <dbReference type="SAM" id="MobiDB-lite"/>
    </source>
</evidence>
<evidence type="ECO:0000313" key="2">
    <source>
        <dbReference type="EMBL" id="MCE5167346.1"/>
    </source>
</evidence>
<proteinExistence type="predicted"/>
<keyword evidence="3" id="KW-1185">Reference proteome</keyword>
<name>A0ABS8YA44_DATST</name>
<dbReference type="Proteomes" id="UP000823775">
    <property type="component" value="Unassembled WGS sequence"/>
</dbReference>